<gene>
    <name evidence="2" type="ORF">C7C46_27650</name>
</gene>
<dbReference type="PROSITE" id="PS50995">
    <property type="entry name" value="HTH_MARR_2"/>
    <property type="match status" value="1"/>
</dbReference>
<name>A0A2V4MVA8_9ACTN</name>
<dbReference type="EMBL" id="PYBW01000122">
    <property type="protein sequence ID" value="PYC70182.1"/>
    <property type="molecule type" value="Genomic_DNA"/>
</dbReference>
<dbReference type="SUPFAM" id="SSF46785">
    <property type="entry name" value="Winged helix' DNA-binding domain"/>
    <property type="match status" value="1"/>
</dbReference>
<dbReference type="Proteomes" id="UP000248039">
    <property type="component" value="Unassembled WGS sequence"/>
</dbReference>
<dbReference type="InterPro" id="IPR039422">
    <property type="entry name" value="MarR/SlyA-like"/>
</dbReference>
<evidence type="ECO:0000259" key="1">
    <source>
        <dbReference type="PROSITE" id="PS50995"/>
    </source>
</evidence>
<dbReference type="SMART" id="SM00347">
    <property type="entry name" value="HTH_MARR"/>
    <property type="match status" value="1"/>
</dbReference>
<dbReference type="AlphaFoldDB" id="A0A2V4MVA8"/>
<dbReference type="Pfam" id="PF12802">
    <property type="entry name" value="MarR_2"/>
    <property type="match status" value="1"/>
</dbReference>
<evidence type="ECO:0000313" key="2">
    <source>
        <dbReference type="EMBL" id="PYC70182.1"/>
    </source>
</evidence>
<dbReference type="PANTHER" id="PTHR33164:SF57">
    <property type="entry name" value="MARR-FAMILY TRANSCRIPTIONAL REGULATOR"/>
    <property type="match status" value="1"/>
</dbReference>
<keyword evidence="3" id="KW-1185">Reference proteome</keyword>
<feature type="domain" description="HTH marR-type" evidence="1">
    <location>
        <begin position="8"/>
        <end position="138"/>
    </location>
</feature>
<dbReference type="Gene3D" id="1.10.10.10">
    <property type="entry name" value="Winged helix-like DNA-binding domain superfamily/Winged helix DNA-binding domain"/>
    <property type="match status" value="1"/>
</dbReference>
<dbReference type="GO" id="GO:0003700">
    <property type="term" value="F:DNA-binding transcription factor activity"/>
    <property type="evidence" value="ECO:0007669"/>
    <property type="project" value="InterPro"/>
</dbReference>
<proteinExistence type="predicted"/>
<accession>A0A2V4MVA8</accession>
<dbReference type="InterPro" id="IPR000835">
    <property type="entry name" value="HTH_MarR-typ"/>
</dbReference>
<dbReference type="GO" id="GO:0006950">
    <property type="term" value="P:response to stress"/>
    <property type="evidence" value="ECO:0007669"/>
    <property type="project" value="TreeGrafter"/>
</dbReference>
<comment type="caution">
    <text evidence="2">The sequence shown here is derived from an EMBL/GenBank/DDBJ whole genome shotgun (WGS) entry which is preliminary data.</text>
</comment>
<dbReference type="OrthoDB" id="4485201at2"/>
<protein>
    <submittedName>
        <fullName evidence="2">MarR family transcriptional regulator</fullName>
    </submittedName>
</protein>
<reference evidence="2 3" key="1">
    <citation type="submission" date="2018-03" db="EMBL/GenBank/DDBJ databases">
        <title>Bioinformatic expansion and discovery of thiopeptide antibiotics.</title>
        <authorList>
            <person name="Schwalen C.J."/>
            <person name="Hudson G.A."/>
            <person name="Mitchell D.A."/>
        </authorList>
    </citation>
    <scope>NUCLEOTIDE SEQUENCE [LARGE SCALE GENOMIC DNA]</scope>
    <source>
        <strain evidence="2 3">ATCC 21389</strain>
    </source>
</reference>
<dbReference type="InterPro" id="IPR036390">
    <property type="entry name" value="WH_DNA-bd_sf"/>
</dbReference>
<dbReference type="InterPro" id="IPR036388">
    <property type="entry name" value="WH-like_DNA-bd_sf"/>
</dbReference>
<dbReference type="RefSeq" id="WP_110672656.1">
    <property type="nucleotide sequence ID" value="NZ_PYBW01000122.1"/>
</dbReference>
<sequence length="140" mass="15982">MSGRDASIETIQRELTAFARRARHKASQLHPELSLVMYSMLDLLTERGGCRAADLAAYFMLDKSTVSRQVRDLEQLGYAAREVDPEDHRGQILRPTEAGLALLREANEMRRAAFTERFADWSDQDMAKLAEYLVRYGESE</sequence>
<evidence type="ECO:0000313" key="3">
    <source>
        <dbReference type="Proteomes" id="UP000248039"/>
    </source>
</evidence>
<dbReference type="PANTHER" id="PTHR33164">
    <property type="entry name" value="TRANSCRIPTIONAL REGULATOR, MARR FAMILY"/>
    <property type="match status" value="1"/>
</dbReference>
<organism evidence="2 3">
    <name type="scientific">Streptomyces tateyamensis</name>
    <dbReference type="NCBI Taxonomy" id="565073"/>
    <lineage>
        <taxon>Bacteria</taxon>
        <taxon>Bacillati</taxon>
        <taxon>Actinomycetota</taxon>
        <taxon>Actinomycetes</taxon>
        <taxon>Kitasatosporales</taxon>
        <taxon>Streptomycetaceae</taxon>
        <taxon>Streptomyces</taxon>
    </lineage>
</organism>